<protein>
    <recommendedName>
        <fullName evidence="3">Flagellar protein</fullName>
    </recommendedName>
</protein>
<dbReference type="Gene3D" id="1.10.3700.10">
    <property type="entry name" value="AGR C 984p-like"/>
    <property type="match status" value="1"/>
</dbReference>
<dbReference type="Proteomes" id="UP000283786">
    <property type="component" value="Chromosome"/>
</dbReference>
<dbReference type="KEGG" id="palw:PSAL_025480"/>
<reference evidence="1 2" key="1">
    <citation type="submission" date="2020-08" db="EMBL/GenBank/DDBJ databases">
        <title>Genome sequence of Rhodobacteraceae bacterium Lw-13e.</title>
        <authorList>
            <person name="Poehlein A."/>
            <person name="Wolter L."/>
            <person name="Daniel R."/>
            <person name="Brinkhoff T."/>
        </authorList>
    </citation>
    <scope>NUCLEOTIDE SEQUENCE [LARGE SCALE GENOMIC DNA]</scope>
    <source>
        <strain evidence="1 2">Lw-13e</strain>
    </source>
</reference>
<dbReference type="AlphaFoldDB" id="A0A418SB00"/>
<accession>A0A418SB00</accession>
<organism evidence="1 2">
    <name type="scientific">Pseudooceanicola algae</name>
    <dbReference type="NCBI Taxonomy" id="1537215"/>
    <lineage>
        <taxon>Bacteria</taxon>
        <taxon>Pseudomonadati</taxon>
        <taxon>Pseudomonadota</taxon>
        <taxon>Alphaproteobacteria</taxon>
        <taxon>Rhodobacterales</taxon>
        <taxon>Paracoccaceae</taxon>
        <taxon>Pseudooceanicola</taxon>
    </lineage>
</organism>
<proteinExistence type="predicted"/>
<dbReference type="InterPro" id="IPR023157">
    <property type="entry name" value="AGR-C-984p-like_sf"/>
</dbReference>
<dbReference type="RefSeq" id="WP_119841011.1">
    <property type="nucleotide sequence ID" value="NZ_CP060436.1"/>
</dbReference>
<dbReference type="OrthoDB" id="7824597at2"/>
<evidence type="ECO:0000313" key="1">
    <source>
        <dbReference type="EMBL" id="QPM91295.1"/>
    </source>
</evidence>
<keyword evidence="2" id="KW-1185">Reference proteome</keyword>
<dbReference type="SUPFAM" id="SSF158837">
    <property type="entry name" value="AGR C 984p-like"/>
    <property type="match status" value="1"/>
</dbReference>
<evidence type="ECO:0000313" key="2">
    <source>
        <dbReference type="Proteomes" id="UP000283786"/>
    </source>
</evidence>
<sequence>MTFAPVLPSSGLVGWIFLQTTYDNQKAVFDKSPLITRDTAYFEENISKISSAEDLVADRRLLRVALGAFGLQDEIDSTYFVKKVLEEGTLSADSLANKLSDTRYFQLAEAFGFDRGTPSTKISTFGAEITEKYRRQEFELAVGDQDDSLRLAMNADRSLQDFATSDSSVDTKWYRIMGDIPLRTVFETALGLPTSFSLLDIDKQLEIFKERSESFFGTEDPSDLTSDEMREKLVQRFLLQSQIQEFQASGAGTIAQTLMASAIDFGRSLRPY</sequence>
<name>A0A418SB00_9RHOB</name>
<dbReference type="InterPro" id="IPR010626">
    <property type="entry name" value="DUF1217"/>
</dbReference>
<dbReference type="Pfam" id="PF06748">
    <property type="entry name" value="DUF1217"/>
    <property type="match status" value="1"/>
</dbReference>
<gene>
    <name evidence="1" type="ORF">PSAL_025480</name>
</gene>
<dbReference type="EMBL" id="CP060436">
    <property type="protein sequence ID" value="QPM91295.1"/>
    <property type="molecule type" value="Genomic_DNA"/>
</dbReference>
<evidence type="ECO:0008006" key="3">
    <source>
        <dbReference type="Google" id="ProtNLM"/>
    </source>
</evidence>